<dbReference type="Proteomes" id="UP001576780">
    <property type="component" value="Unassembled WGS sequence"/>
</dbReference>
<dbReference type="NCBIfam" id="TIGR03798">
    <property type="entry name" value="leader_Nif11"/>
    <property type="match status" value="1"/>
</dbReference>
<reference evidence="2 3" key="1">
    <citation type="submission" date="2024-09" db="EMBL/GenBank/DDBJ databases">
        <title>Floridaenema gen nov. (Aerosakkonemataceae, Aerosakkonematales ord. nov., Cyanobacteria) from benthic tropical and subtropical fresh waters, with the description of four new species.</title>
        <authorList>
            <person name="Moretto J.A."/>
            <person name="Berthold D.E."/>
            <person name="Lefler F.W."/>
            <person name="Huang I.-S."/>
            <person name="Laughinghouse H. IV."/>
        </authorList>
    </citation>
    <scope>NUCLEOTIDE SEQUENCE [LARGE SCALE GENOMIC DNA]</scope>
    <source>
        <strain evidence="2 3">BLCC-F167</strain>
    </source>
</reference>
<sequence>MSQECAIKSQECAARFFKAIQQDHALQAKLKATDDPETFVNIAAERGYNFTVEQLQAEIENLSPEEIAAVINPGIGPRRHLVPR</sequence>
<evidence type="ECO:0000313" key="2">
    <source>
        <dbReference type="EMBL" id="MFB2835715.1"/>
    </source>
</evidence>
<protein>
    <submittedName>
        <fullName evidence="2">Nif11-like leader peptide family natural product</fullName>
    </submittedName>
</protein>
<keyword evidence="3" id="KW-1185">Reference proteome</keyword>
<organism evidence="2 3">
    <name type="scientific">Floridaenema evergladense BLCC-F167</name>
    <dbReference type="NCBI Taxonomy" id="3153639"/>
    <lineage>
        <taxon>Bacteria</taxon>
        <taxon>Bacillati</taxon>
        <taxon>Cyanobacteriota</taxon>
        <taxon>Cyanophyceae</taxon>
        <taxon>Oscillatoriophycideae</taxon>
        <taxon>Aerosakkonematales</taxon>
        <taxon>Aerosakkonemataceae</taxon>
        <taxon>Floridanema</taxon>
        <taxon>Floridanema evergladense</taxon>
    </lineage>
</organism>
<dbReference type="InterPro" id="IPR012903">
    <property type="entry name" value="Nif11"/>
</dbReference>
<evidence type="ECO:0000259" key="1">
    <source>
        <dbReference type="Pfam" id="PF07862"/>
    </source>
</evidence>
<dbReference type="Pfam" id="PF07862">
    <property type="entry name" value="Nif11"/>
    <property type="match status" value="1"/>
</dbReference>
<comment type="caution">
    <text evidence="2">The sequence shown here is derived from an EMBL/GenBank/DDBJ whole genome shotgun (WGS) entry which is preliminary data.</text>
</comment>
<dbReference type="InterPro" id="IPR022516">
    <property type="entry name" value="CHP03798_Ocin"/>
</dbReference>
<evidence type="ECO:0000313" key="3">
    <source>
        <dbReference type="Proteomes" id="UP001576780"/>
    </source>
</evidence>
<proteinExistence type="predicted"/>
<accession>A0ABV4WKV9</accession>
<gene>
    <name evidence="2" type="ORF">ACE1CA_14375</name>
</gene>
<name>A0ABV4WKV9_9CYAN</name>
<feature type="domain" description="Nif11" evidence="1">
    <location>
        <begin position="9"/>
        <end position="53"/>
    </location>
</feature>
<dbReference type="RefSeq" id="WP_413278121.1">
    <property type="nucleotide sequence ID" value="NZ_JBHFNT010000119.1"/>
</dbReference>
<dbReference type="EMBL" id="JBHFNT010000119">
    <property type="protein sequence ID" value="MFB2835715.1"/>
    <property type="molecule type" value="Genomic_DNA"/>
</dbReference>